<dbReference type="EMBL" id="LAZR01038121">
    <property type="protein sequence ID" value="KKL20381.1"/>
    <property type="molecule type" value="Genomic_DNA"/>
</dbReference>
<gene>
    <name evidence="1" type="ORF">LCGC14_2456010</name>
</gene>
<name>A0A0F9DRU5_9ZZZZ</name>
<sequence>FEIWNPESDAEFDEEKALALGAVDTESVRENRRLADIVNKKRAGVKNVPFSESDLLIKYDQIVKYWPANTLDIFVKRLTGTPAQYVITNRPQSATELFNTLKTTHGDREEAEYEIKIVDANTREFRGVGRIVIPDARSTPASRGTHGATLADIREHKPARENVRSGLKTLLVQARQIWGENTFTLDHIVIRLMVGVGDIARLCRNNPLDVLDEPRIAEVKKELGNVLFSTIRWIDDLELDPLECLDLAIETQEKIVKRRPQ</sequence>
<reference evidence="1" key="1">
    <citation type="journal article" date="2015" name="Nature">
        <title>Complex archaea that bridge the gap between prokaryotes and eukaryotes.</title>
        <authorList>
            <person name="Spang A."/>
            <person name="Saw J.H."/>
            <person name="Jorgensen S.L."/>
            <person name="Zaremba-Niedzwiedzka K."/>
            <person name="Martijn J."/>
            <person name="Lind A.E."/>
            <person name="van Eijk R."/>
            <person name="Schleper C."/>
            <person name="Guy L."/>
            <person name="Ettema T.J."/>
        </authorList>
    </citation>
    <scope>NUCLEOTIDE SEQUENCE</scope>
</reference>
<accession>A0A0F9DRU5</accession>
<evidence type="ECO:0000313" key="1">
    <source>
        <dbReference type="EMBL" id="KKL20381.1"/>
    </source>
</evidence>
<organism evidence="1">
    <name type="scientific">marine sediment metagenome</name>
    <dbReference type="NCBI Taxonomy" id="412755"/>
    <lineage>
        <taxon>unclassified sequences</taxon>
        <taxon>metagenomes</taxon>
        <taxon>ecological metagenomes</taxon>
    </lineage>
</organism>
<feature type="non-terminal residue" evidence="1">
    <location>
        <position position="1"/>
    </location>
</feature>
<comment type="caution">
    <text evidence="1">The sequence shown here is derived from an EMBL/GenBank/DDBJ whole genome shotgun (WGS) entry which is preliminary data.</text>
</comment>
<protein>
    <submittedName>
        <fullName evidence="1">Uncharacterized protein</fullName>
    </submittedName>
</protein>
<proteinExistence type="predicted"/>
<dbReference type="AlphaFoldDB" id="A0A0F9DRU5"/>